<evidence type="ECO:0000256" key="1">
    <source>
        <dbReference type="ARBA" id="ARBA00001933"/>
    </source>
</evidence>
<keyword evidence="5 11" id="KW-0032">Aminotransferase</keyword>
<sequence>MIRINKNFSNLKENYIFAEVNKKVRKFKESNKNAELIDLGIGDVVLPIVMPIVKVLEDSVKSISKKKTMHGYGPYEGYKWLRDVISKDYKNRTNFSDLSLKRGLSISIDPDEIFIGPGTKEDMGGILELFDNNQEVLIPDPVYPAYCDTSTIEGFKINFVNAIESENFLATPKKIKPNSSIIYICSPNNPTGAAYTREKLKLWVDFALNSGSVILFDGAYEAFVSEENIVRSIYEIPGSRRCAIEFRSFSKMAGFTGLRCSYVVIPRELKLNETHLIDLWKRRISFKTNGVSYLSQRAAESVYQEDTQLELEKNINYYKENFKTISKSLDSINLKYFGGKNSPYVWVKCSYNKSSWEFFDYLLEKLNIVVIPGCGFGENGEGYFRISCFVEHEKVNQVAEKIKSIF</sequence>
<evidence type="ECO:0000256" key="9">
    <source>
        <dbReference type="NCBIfam" id="TIGR03542"/>
    </source>
</evidence>
<evidence type="ECO:0000313" key="11">
    <source>
        <dbReference type="EMBL" id="BED92152.1"/>
    </source>
</evidence>
<evidence type="ECO:0000259" key="10">
    <source>
        <dbReference type="Pfam" id="PF00155"/>
    </source>
</evidence>
<reference evidence="11" key="1">
    <citation type="journal article" date="2023" name="ISME J.">
        <title>Emergence of putative energy parasites within Clostridia revealed by genome analysis of a novel endosymbiotic clade.</title>
        <authorList>
            <person name="Takahashi K."/>
            <person name="Kuwahara H."/>
            <person name="Horikawa Y."/>
            <person name="Izawa K."/>
            <person name="Kato D."/>
            <person name="Inagaki T."/>
            <person name="Yuki M."/>
            <person name="Ohkuma M."/>
            <person name="Hongoh Y."/>
        </authorList>
    </citation>
    <scope>NUCLEOTIDE SEQUENCE</scope>
    <source>
        <strain evidence="11">CfP3-15</strain>
    </source>
</reference>
<keyword evidence="7" id="KW-0663">Pyridoxal phosphate</keyword>
<dbReference type="Gene3D" id="3.90.1150.10">
    <property type="entry name" value="Aspartate Aminotransferase, domain 1"/>
    <property type="match status" value="1"/>
</dbReference>
<protein>
    <recommendedName>
        <fullName evidence="4 9">LL-diaminopimelate aminotransferase</fullName>
        <ecNumber evidence="3 9">2.6.1.83</ecNumber>
    </recommendedName>
</protein>
<comment type="catalytic activity">
    <reaction evidence="8">
        <text>(2S,6S)-2,6-diaminopimelate + 2-oxoglutarate = (S)-2,3,4,5-tetrahydrodipicolinate + L-glutamate + H2O + H(+)</text>
        <dbReference type="Rhea" id="RHEA:23988"/>
        <dbReference type="ChEBI" id="CHEBI:15377"/>
        <dbReference type="ChEBI" id="CHEBI:15378"/>
        <dbReference type="ChEBI" id="CHEBI:16810"/>
        <dbReference type="ChEBI" id="CHEBI:16845"/>
        <dbReference type="ChEBI" id="CHEBI:29985"/>
        <dbReference type="ChEBI" id="CHEBI:57609"/>
        <dbReference type="EC" id="2.6.1.83"/>
    </reaction>
</comment>
<dbReference type="EMBL" id="AP027924">
    <property type="protein sequence ID" value="BED92152.1"/>
    <property type="molecule type" value="Genomic_DNA"/>
</dbReference>
<dbReference type="Gene3D" id="3.40.640.10">
    <property type="entry name" value="Type I PLP-dependent aspartate aminotransferase-like (Major domain)"/>
    <property type="match status" value="1"/>
</dbReference>
<dbReference type="InterPro" id="IPR015421">
    <property type="entry name" value="PyrdxlP-dep_Trfase_major"/>
</dbReference>
<dbReference type="AlphaFoldDB" id="A0AA48I3A7"/>
<dbReference type="Pfam" id="PF00155">
    <property type="entry name" value="Aminotran_1_2"/>
    <property type="match status" value="1"/>
</dbReference>
<proteinExistence type="predicted"/>
<dbReference type="FunFam" id="3.40.640.10:FF:000099">
    <property type="entry name" value="LL-diaminopimelate aminotransferase, chloroplastic"/>
    <property type="match status" value="1"/>
</dbReference>
<evidence type="ECO:0000256" key="5">
    <source>
        <dbReference type="ARBA" id="ARBA00022576"/>
    </source>
</evidence>
<dbReference type="InterPro" id="IPR015422">
    <property type="entry name" value="PyrdxlP-dep_Trfase_small"/>
</dbReference>
<dbReference type="GO" id="GO:0030170">
    <property type="term" value="F:pyridoxal phosphate binding"/>
    <property type="evidence" value="ECO:0007669"/>
    <property type="project" value="UniProtKB-UniRule"/>
</dbReference>
<dbReference type="KEGG" id="ips:CfP315_0745"/>
<organism evidence="11">
    <name type="scientific">Candidatus Improbicoccus pseudotrichonymphae</name>
    <dbReference type="NCBI Taxonomy" id="3033792"/>
    <lineage>
        <taxon>Bacteria</taxon>
        <taxon>Bacillati</taxon>
        <taxon>Bacillota</taxon>
        <taxon>Clostridia</taxon>
        <taxon>Candidatus Improbicoccus</taxon>
    </lineage>
</organism>
<gene>
    <name evidence="11" type="ORF">CfP315_0745</name>
</gene>
<dbReference type="CDD" id="cd00609">
    <property type="entry name" value="AAT_like"/>
    <property type="match status" value="1"/>
</dbReference>
<feature type="domain" description="Aminotransferase class I/classII large" evidence="10">
    <location>
        <begin position="35"/>
        <end position="402"/>
    </location>
</feature>
<keyword evidence="6" id="KW-0808">Transferase</keyword>
<evidence type="ECO:0000256" key="7">
    <source>
        <dbReference type="ARBA" id="ARBA00022898"/>
    </source>
</evidence>
<accession>A0AA48I3A7</accession>
<dbReference type="EC" id="2.6.1.83" evidence="3 9"/>
<dbReference type="NCBIfam" id="TIGR03542">
    <property type="entry name" value="DAPAT_plant"/>
    <property type="match status" value="1"/>
</dbReference>
<evidence type="ECO:0000256" key="6">
    <source>
        <dbReference type="ARBA" id="ARBA00022679"/>
    </source>
</evidence>
<dbReference type="Proteomes" id="UP001337580">
    <property type="component" value="Chromosome"/>
</dbReference>
<comment type="pathway">
    <text evidence="2">Amino-acid biosynthesis; L-lysine biosynthesis via DAP pathway; LL-2,6-diaminopimelate from (S)-tetrahydrodipicolinate (aminotransferase route): step 1/1.</text>
</comment>
<evidence type="ECO:0000256" key="3">
    <source>
        <dbReference type="ARBA" id="ARBA00013138"/>
    </source>
</evidence>
<name>A0AA48I3A7_9FIRM</name>
<dbReference type="InterPro" id="IPR015424">
    <property type="entry name" value="PyrdxlP-dep_Trfase"/>
</dbReference>
<dbReference type="PANTHER" id="PTHR43144">
    <property type="entry name" value="AMINOTRANSFERASE"/>
    <property type="match status" value="1"/>
</dbReference>
<evidence type="ECO:0000256" key="2">
    <source>
        <dbReference type="ARBA" id="ARBA00004982"/>
    </source>
</evidence>
<dbReference type="InterPro" id="IPR019942">
    <property type="entry name" value="DapL/ALD1"/>
</dbReference>
<comment type="cofactor">
    <cofactor evidence="1">
        <name>pyridoxal 5'-phosphate</name>
        <dbReference type="ChEBI" id="CHEBI:597326"/>
    </cofactor>
</comment>
<dbReference type="SUPFAM" id="SSF53383">
    <property type="entry name" value="PLP-dependent transferases"/>
    <property type="match status" value="1"/>
</dbReference>
<evidence type="ECO:0000256" key="4">
    <source>
        <dbReference type="ARBA" id="ARBA00018052"/>
    </source>
</evidence>
<dbReference type="InterPro" id="IPR004839">
    <property type="entry name" value="Aminotransferase_I/II_large"/>
</dbReference>
<dbReference type="GO" id="GO:0010285">
    <property type="term" value="F:L,L-diaminopimelate aminotransferase activity"/>
    <property type="evidence" value="ECO:0007669"/>
    <property type="project" value="UniProtKB-EC"/>
</dbReference>
<evidence type="ECO:0000256" key="8">
    <source>
        <dbReference type="ARBA" id="ARBA00051934"/>
    </source>
</evidence>